<organism evidence="3 4">
    <name type="scientific">Sphaerobolus stellatus (strain SS14)</name>
    <dbReference type="NCBI Taxonomy" id="990650"/>
    <lineage>
        <taxon>Eukaryota</taxon>
        <taxon>Fungi</taxon>
        <taxon>Dikarya</taxon>
        <taxon>Basidiomycota</taxon>
        <taxon>Agaricomycotina</taxon>
        <taxon>Agaricomycetes</taxon>
        <taxon>Phallomycetidae</taxon>
        <taxon>Geastrales</taxon>
        <taxon>Sphaerobolaceae</taxon>
        <taxon>Sphaerobolus</taxon>
    </lineage>
</organism>
<evidence type="ECO:0000256" key="1">
    <source>
        <dbReference type="ARBA" id="ARBA00022737"/>
    </source>
</evidence>
<name>A0A0C9UUR6_SPHS4</name>
<dbReference type="PANTHER" id="PTHR10039">
    <property type="entry name" value="AMELOGENIN"/>
    <property type="match status" value="1"/>
</dbReference>
<evidence type="ECO:0000313" key="4">
    <source>
        <dbReference type="Proteomes" id="UP000054279"/>
    </source>
</evidence>
<feature type="domain" description="Nephrocystin 3-like N-terminal" evidence="2">
    <location>
        <begin position="215"/>
        <end position="251"/>
    </location>
</feature>
<keyword evidence="1" id="KW-0677">Repeat</keyword>
<dbReference type="Proteomes" id="UP000054279">
    <property type="component" value="Unassembled WGS sequence"/>
</dbReference>
<dbReference type="OrthoDB" id="448455at2759"/>
<dbReference type="PANTHER" id="PTHR10039:SF16">
    <property type="entry name" value="GPI INOSITOL-DEACYLASE"/>
    <property type="match status" value="1"/>
</dbReference>
<dbReference type="AlphaFoldDB" id="A0A0C9UUR6"/>
<accession>A0A0C9UUR6</accession>
<reference evidence="3 4" key="1">
    <citation type="submission" date="2014-06" db="EMBL/GenBank/DDBJ databases">
        <title>Evolutionary Origins and Diversification of the Mycorrhizal Mutualists.</title>
        <authorList>
            <consortium name="DOE Joint Genome Institute"/>
            <consortium name="Mycorrhizal Genomics Consortium"/>
            <person name="Kohler A."/>
            <person name="Kuo A."/>
            <person name="Nagy L.G."/>
            <person name="Floudas D."/>
            <person name="Copeland A."/>
            <person name="Barry K.W."/>
            <person name="Cichocki N."/>
            <person name="Veneault-Fourrey C."/>
            <person name="LaButti K."/>
            <person name="Lindquist E.A."/>
            <person name="Lipzen A."/>
            <person name="Lundell T."/>
            <person name="Morin E."/>
            <person name="Murat C."/>
            <person name="Riley R."/>
            <person name="Ohm R."/>
            <person name="Sun H."/>
            <person name="Tunlid A."/>
            <person name="Henrissat B."/>
            <person name="Grigoriev I.V."/>
            <person name="Hibbett D.S."/>
            <person name="Martin F."/>
        </authorList>
    </citation>
    <scope>NUCLEOTIDE SEQUENCE [LARGE SCALE GENOMIC DNA]</scope>
    <source>
        <strain evidence="3 4">SS14</strain>
    </source>
</reference>
<dbReference type="EMBL" id="KN837219">
    <property type="protein sequence ID" value="KIJ32992.1"/>
    <property type="molecule type" value="Genomic_DNA"/>
</dbReference>
<keyword evidence="4" id="KW-1185">Reference proteome</keyword>
<dbReference type="Pfam" id="PF24883">
    <property type="entry name" value="NPHP3_N"/>
    <property type="match status" value="1"/>
</dbReference>
<sequence>MQNVGNAANIVGLASGCLDLLGVIKTSIGYAVEGELLPDGKADRDSQREQVAIRMRLLTLLMSRLNEMSTNSGVLSASEIPELEKAFVRCINILTDIKNKLKGAEKNVGTAGQIFWPFTKDNLVERLEYLDKMVHWLQTADQYGIGEMVKSIQKDQHDIGDNLKKMQRTVGTVHEHVSRIESFITDQERHDLATWLSPVNVHEILIDNLDGHSEGTADWIFKTSQMKAWMTGDLCFLWCQGPPGVGKTMIA</sequence>
<protein>
    <recommendedName>
        <fullName evidence="2">Nephrocystin 3-like N-terminal domain-containing protein</fullName>
    </recommendedName>
</protein>
<gene>
    <name evidence="3" type="ORF">M422DRAFT_35674</name>
</gene>
<proteinExistence type="predicted"/>
<evidence type="ECO:0000313" key="3">
    <source>
        <dbReference type="EMBL" id="KIJ32992.1"/>
    </source>
</evidence>
<evidence type="ECO:0000259" key="2">
    <source>
        <dbReference type="Pfam" id="PF24883"/>
    </source>
</evidence>
<dbReference type="InterPro" id="IPR056884">
    <property type="entry name" value="NPHP3-like_N"/>
</dbReference>
<dbReference type="HOGENOM" id="CLU_1074300_0_0_1"/>